<evidence type="ECO:0008006" key="3">
    <source>
        <dbReference type="Google" id="ProtNLM"/>
    </source>
</evidence>
<dbReference type="RefSeq" id="WP_101719759.1">
    <property type="nucleotide sequence ID" value="NZ_PJRS01000041.1"/>
</dbReference>
<dbReference type="InterPro" id="IPR036890">
    <property type="entry name" value="HATPase_C_sf"/>
</dbReference>
<comment type="caution">
    <text evidence="1">The sequence shown here is derived from an EMBL/GenBank/DDBJ whole genome shotgun (WGS) entry which is preliminary data.</text>
</comment>
<gene>
    <name evidence="1" type="ORF">SGCZBJ_20395</name>
</gene>
<dbReference type="EMBL" id="PJRS01000041">
    <property type="protein sequence ID" value="PLR21927.1"/>
    <property type="molecule type" value="Genomic_DNA"/>
</dbReference>
<dbReference type="OrthoDB" id="9813438at2"/>
<dbReference type="Pfam" id="PF13589">
    <property type="entry name" value="HATPase_c_3"/>
    <property type="match status" value="1"/>
</dbReference>
<dbReference type="AlphaFoldDB" id="A0A2N5D798"/>
<reference evidence="1 2" key="1">
    <citation type="submission" date="2017-12" db="EMBL/GenBank/DDBJ databases">
        <title>The genome sequence of Caulobacter sp. 410.</title>
        <authorList>
            <person name="Gao J."/>
            <person name="Mao X."/>
            <person name="Sun J."/>
        </authorList>
    </citation>
    <scope>NUCLEOTIDE SEQUENCE [LARGE SCALE GENOMIC DNA]</scope>
    <source>
        <strain evidence="1 2">410</strain>
    </source>
</reference>
<proteinExistence type="predicted"/>
<protein>
    <recommendedName>
        <fullName evidence="3">ATP-binding protein</fullName>
    </recommendedName>
</protein>
<dbReference type="Gene3D" id="3.30.565.10">
    <property type="entry name" value="Histidine kinase-like ATPase, C-terminal domain"/>
    <property type="match status" value="1"/>
</dbReference>
<sequence>MKIDAGNVNAVPSKRLFLSIIADYDLNRSICELIDNGLDVWTRAGRRQPIVIDVHLDPDEQSICVEDDAGGLPREDLGVIVGPGQSGSVATAHETIGIFGVGTKRAVVALAKQIVITTRYQHAETFQIGFDESWLNDEDWVLKVHQVDDLPVGTTRVELYQLRLLLDDDNIKMLRHHLSATYANFLTNPAVTIRLNTVPLEPRFFDNWAYPPEGSPQRWSGPMRTPSGKLLRVDVIAGLSKESSPASGDYGVYFYCNNRLVAPAMKSFEVGFTRGQAGLPHPKVSLTKVIVSLNGDADEMPWNSSKSDVSTKHHVFTALHDWLVTVVKHYATLSRTWEGQWPDKVFIYDDGDITFNKVDDFLTAKRAVLPNLPVVRPRLPVRITKANSGVAQAKPYVVGLYEGVVAARTLVKQDLSQRNWLAFNLLDVSLTGALKEYLVNDAGAELSSLDLAQLINRDRTVSADLRARVPLPDPLWTKVEQIGRLRHDLTFGRAAPKISDEQLAAADAIVSEVLARLFDVKLTA</sequence>
<dbReference type="SUPFAM" id="SSF55874">
    <property type="entry name" value="ATPase domain of HSP90 chaperone/DNA topoisomerase II/histidine kinase"/>
    <property type="match status" value="1"/>
</dbReference>
<keyword evidence="2" id="KW-1185">Reference proteome</keyword>
<organism evidence="1 2">
    <name type="scientific">Caulobacter zeae</name>
    <dbReference type="NCBI Taxonomy" id="2055137"/>
    <lineage>
        <taxon>Bacteria</taxon>
        <taxon>Pseudomonadati</taxon>
        <taxon>Pseudomonadota</taxon>
        <taxon>Alphaproteobacteria</taxon>
        <taxon>Caulobacterales</taxon>
        <taxon>Caulobacteraceae</taxon>
        <taxon>Caulobacter</taxon>
    </lineage>
</organism>
<name>A0A2N5D798_9CAUL</name>
<accession>A0A2N5D798</accession>
<evidence type="ECO:0000313" key="1">
    <source>
        <dbReference type="EMBL" id="PLR21927.1"/>
    </source>
</evidence>
<evidence type="ECO:0000313" key="2">
    <source>
        <dbReference type="Proteomes" id="UP000234479"/>
    </source>
</evidence>
<dbReference type="Proteomes" id="UP000234479">
    <property type="component" value="Unassembled WGS sequence"/>
</dbReference>